<dbReference type="GO" id="GO:0000978">
    <property type="term" value="F:RNA polymerase II cis-regulatory region sequence-specific DNA binding"/>
    <property type="evidence" value="ECO:0007669"/>
    <property type="project" value="TreeGrafter"/>
</dbReference>
<evidence type="ECO:0000313" key="10">
    <source>
        <dbReference type="Proteomes" id="UP000694843"/>
    </source>
</evidence>
<evidence type="ECO:0000313" key="11">
    <source>
        <dbReference type="RefSeq" id="XP_018010774.1"/>
    </source>
</evidence>
<dbReference type="GeneID" id="108668130"/>
<reference evidence="11" key="1">
    <citation type="submission" date="2025-08" db="UniProtKB">
        <authorList>
            <consortium name="RefSeq"/>
        </authorList>
    </citation>
    <scope>IDENTIFICATION</scope>
</reference>
<evidence type="ECO:0000259" key="9">
    <source>
        <dbReference type="PROSITE" id="PS50157"/>
    </source>
</evidence>
<dbReference type="SMART" id="SM00355">
    <property type="entry name" value="ZnF_C2H2"/>
    <property type="match status" value="3"/>
</dbReference>
<dbReference type="InterPro" id="IPR036236">
    <property type="entry name" value="Znf_C2H2_sf"/>
</dbReference>
<dbReference type="GO" id="GO:0000981">
    <property type="term" value="F:DNA-binding transcription factor activity, RNA polymerase II-specific"/>
    <property type="evidence" value="ECO:0007669"/>
    <property type="project" value="TreeGrafter"/>
</dbReference>
<organism evidence="10 11">
    <name type="scientific">Hyalella azteca</name>
    <name type="common">Amphipod</name>
    <dbReference type="NCBI Taxonomy" id="294128"/>
    <lineage>
        <taxon>Eukaryota</taxon>
        <taxon>Metazoa</taxon>
        <taxon>Ecdysozoa</taxon>
        <taxon>Arthropoda</taxon>
        <taxon>Crustacea</taxon>
        <taxon>Multicrustacea</taxon>
        <taxon>Malacostraca</taxon>
        <taxon>Eumalacostraca</taxon>
        <taxon>Peracarida</taxon>
        <taxon>Amphipoda</taxon>
        <taxon>Senticaudata</taxon>
        <taxon>Talitrida</taxon>
        <taxon>Talitroidea</taxon>
        <taxon>Hyalellidae</taxon>
        <taxon>Hyalella</taxon>
    </lineage>
</organism>
<evidence type="ECO:0000256" key="6">
    <source>
        <dbReference type="ARBA" id="ARBA00023242"/>
    </source>
</evidence>
<evidence type="ECO:0000256" key="5">
    <source>
        <dbReference type="ARBA" id="ARBA00022833"/>
    </source>
</evidence>
<dbReference type="Pfam" id="PF00096">
    <property type="entry name" value="zf-C2H2"/>
    <property type="match status" value="3"/>
</dbReference>
<dbReference type="Proteomes" id="UP000694843">
    <property type="component" value="Unplaced"/>
</dbReference>
<protein>
    <submittedName>
        <fullName evidence="11">Krueppel-like factor 12</fullName>
    </submittedName>
</protein>
<dbReference type="SUPFAM" id="SSF57667">
    <property type="entry name" value="beta-beta-alpha zinc fingers"/>
    <property type="match status" value="2"/>
</dbReference>
<evidence type="ECO:0000256" key="8">
    <source>
        <dbReference type="SAM" id="MobiDB-lite"/>
    </source>
</evidence>
<keyword evidence="10" id="KW-1185">Reference proteome</keyword>
<dbReference type="PANTHER" id="PTHR23235">
    <property type="entry name" value="KRUEPPEL-LIKE TRANSCRIPTION FACTOR"/>
    <property type="match status" value="1"/>
</dbReference>
<dbReference type="RefSeq" id="XP_018010774.1">
    <property type="nucleotide sequence ID" value="XM_018155285.2"/>
</dbReference>
<dbReference type="GO" id="GO:0008270">
    <property type="term" value="F:zinc ion binding"/>
    <property type="evidence" value="ECO:0007669"/>
    <property type="project" value="UniProtKB-KW"/>
</dbReference>
<feature type="domain" description="C2H2-type" evidence="9">
    <location>
        <begin position="390"/>
        <end position="419"/>
    </location>
</feature>
<dbReference type="KEGG" id="hazt:108668130"/>
<feature type="domain" description="C2H2-type" evidence="9">
    <location>
        <begin position="360"/>
        <end position="389"/>
    </location>
</feature>
<keyword evidence="3" id="KW-0677">Repeat</keyword>
<dbReference type="Gene3D" id="3.30.160.60">
    <property type="entry name" value="Classic Zinc Finger"/>
    <property type="match status" value="3"/>
</dbReference>
<feature type="region of interest" description="Disordered" evidence="8">
    <location>
        <begin position="153"/>
        <end position="183"/>
    </location>
</feature>
<feature type="compositionally biased region" description="Low complexity" evidence="8">
    <location>
        <begin position="38"/>
        <end position="57"/>
    </location>
</feature>
<evidence type="ECO:0000256" key="7">
    <source>
        <dbReference type="PROSITE-ProRule" id="PRU00042"/>
    </source>
</evidence>
<dbReference type="AlphaFoldDB" id="A0A8B7NB16"/>
<dbReference type="FunFam" id="3.30.160.60:FF:000021">
    <property type="entry name" value="Basic krueppel-like factor 3"/>
    <property type="match status" value="1"/>
</dbReference>
<comment type="subcellular location">
    <subcellularLocation>
        <location evidence="1">Nucleus</location>
    </subcellularLocation>
</comment>
<feature type="compositionally biased region" description="Basic and acidic residues" evidence="8">
    <location>
        <begin position="1"/>
        <end position="11"/>
    </location>
</feature>
<dbReference type="InterPro" id="IPR013087">
    <property type="entry name" value="Znf_C2H2_type"/>
</dbReference>
<name>A0A8B7NB16_HYAAZ</name>
<dbReference type="OrthoDB" id="4748970at2759"/>
<keyword evidence="6" id="KW-0539">Nucleus</keyword>
<evidence type="ECO:0000256" key="2">
    <source>
        <dbReference type="ARBA" id="ARBA00022723"/>
    </source>
</evidence>
<feature type="domain" description="C2H2-type" evidence="9">
    <location>
        <begin position="420"/>
        <end position="443"/>
    </location>
</feature>
<proteinExistence type="predicted"/>
<dbReference type="FunFam" id="3.30.160.60:FF:000018">
    <property type="entry name" value="Krueppel-like factor 15"/>
    <property type="match status" value="1"/>
</dbReference>
<dbReference type="PANTHER" id="PTHR23235:SF150">
    <property type="entry name" value="KRUEPPEL-LIKE FACTOR LUNA"/>
    <property type="match status" value="1"/>
</dbReference>
<evidence type="ECO:0000256" key="3">
    <source>
        <dbReference type="ARBA" id="ARBA00022737"/>
    </source>
</evidence>
<dbReference type="GO" id="GO:0005634">
    <property type="term" value="C:nucleus"/>
    <property type="evidence" value="ECO:0007669"/>
    <property type="project" value="UniProtKB-SubCell"/>
</dbReference>
<dbReference type="FunFam" id="3.30.160.60:FF:000446">
    <property type="entry name" value="Zinc finger protein"/>
    <property type="match status" value="1"/>
</dbReference>
<dbReference type="PROSITE" id="PS50157">
    <property type="entry name" value="ZINC_FINGER_C2H2_2"/>
    <property type="match status" value="3"/>
</dbReference>
<keyword evidence="2" id="KW-0479">Metal-binding</keyword>
<sequence length="443" mass="48115">MERYLKDEPRGKGGGPVSGSRNKLSDLEVPWLTLVDDNANPHNSSRNSNSNSFINASKPKRSKNVASNASRIVASSSMSCLRQISSSVASLRHGISSDCDALSLVSVKLEPMDGDITIKCEPIDYDSLGLGVTKQEQLFGSIKSEPLDYEDKMGASVDDCSGSERSLDSVSLSSASSSTSLTSLDGDLESRHVTIKSELSPGTLISWGGSDTAIRDTFVHRDGSERPTNARRNTHPQTVGRIFTATHKLFSAKSTPNISPLTPPSSPETSPLATPALIKLHPSSRAGSTSLSNIISLTLPLKRSQSPSIGAHNNTIASRTITGVSINTNSDSSNALCHVSRSLTSVRSADSSPDAKRRIHKCSFSGCKKVYTKSSHLKAHQRTHTGEKPYRCSWDGCTWRFARSDELTRHYRKHTGAKPFKCRHCARCFSRSDHLALHMKRHQ</sequence>
<keyword evidence="5" id="KW-0862">Zinc</keyword>
<accession>A0A8B7NB16</accession>
<feature type="compositionally biased region" description="Low complexity" evidence="8">
    <location>
        <begin position="168"/>
        <end position="183"/>
    </location>
</feature>
<evidence type="ECO:0000256" key="1">
    <source>
        <dbReference type="ARBA" id="ARBA00004123"/>
    </source>
</evidence>
<evidence type="ECO:0000256" key="4">
    <source>
        <dbReference type="ARBA" id="ARBA00022771"/>
    </source>
</evidence>
<feature type="region of interest" description="Disordered" evidence="8">
    <location>
        <begin position="1"/>
        <end position="24"/>
    </location>
</feature>
<feature type="region of interest" description="Disordered" evidence="8">
    <location>
        <begin position="36"/>
        <end position="68"/>
    </location>
</feature>
<dbReference type="PROSITE" id="PS00028">
    <property type="entry name" value="ZINC_FINGER_C2H2_1"/>
    <property type="match status" value="3"/>
</dbReference>
<keyword evidence="4 7" id="KW-0863">Zinc-finger</keyword>
<gene>
    <name evidence="11" type="primary">LOC108668130</name>
</gene>